<proteinExistence type="predicted"/>
<keyword evidence="1" id="KW-1133">Transmembrane helix</keyword>
<comment type="caution">
    <text evidence="2">The sequence shown here is derived from an EMBL/GenBank/DDBJ whole genome shotgun (WGS) entry which is preliminary data.</text>
</comment>
<feature type="transmembrane region" description="Helical" evidence="1">
    <location>
        <begin position="100"/>
        <end position="123"/>
    </location>
</feature>
<organism evidence="2 3">
    <name type="scientific">Diploptera punctata</name>
    <name type="common">Pacific beetle cockroach</name>
    <dbReference type="NCBI Taxonomy" id="6984"/>
    <lineage>
        <taxon>Eukaryota</taxon>
        <taxon>Metazoa</taxon>
        <taxon>Ecdysozoa</taxon>
        <taxon>Arthropoda</taxon>
        <taxon>Hexapoda</taxon>
        <taxon>Insecta</taxon>
        <taxon>Pterygota</taxon>
        <taxon>Neoptera</taxon>
        <taxon>Polyneoptera</taxon>
        <taxon>Dictyoptera</taxon>
        <taxon>Blattodea</taxon>
        <taxon>Blaberoidea</taxon>
        <taxon>Blaberidae</taxon>
        <taxon>Diplopterinae</taxon>
        <taxon>Diploptera</taxon>
    </lineage>
</organism>
<dbReference type="AlphaFoldDB" id="A0AAD8E875"/>
<sequence length="223" mass="25319">MIDLSYPICLDSMKFLVPCPKPLSKTHNVLTLFSLSTWISMGIVFTIVSFLFWILSIYTSRGNYFTGFNLLAQSFSAAWAVLLGISVPQMPLSIGTRSLFIIYVWYCFAISTVFQAYFTTYLVEPGYEARLESIDDVMRAGLKFGSYELIESDGVVDLKDLRNFDRFLCNDIYECVLSVIFKRNMFSILLSYFPSYLARRAGISDLKTAVCLLEQSMVTVLIG</sequence>
<evidence type="ECO:0008006" key="4">
    <source>
        <dbReference type="Google" id="ProtNLM"/>
    </source>
</evidence>
<reference evidence="2" key="1">
    <citation type="journal article" date="2023" name="IScience">
        <title>Live-bearing cockroach genome reveals convergent evolutionary mechanisms linked to viviparity in insects and beyond.</title>
        <authorList>
            <person name="Fouks B."/>
            <person name="Harrison M.C."/>
            <person name="Mikhailova A.A."/>
            <person name="Marchal E."/>
            <person name="English S."/>
            <person name="Carruthers M."/>
            <person name="Jennings E.C."/>
            <person name="Chiamaka E.L."/>
            <person name="Frigard R.A."/>
            <person name="Pippel M."/>
            <person name="Attardo G.M."/>
            <person name="Benoit J.B."/>
            <person name="Bornberg-Bauer E."/>
            <person name="Tobe S.S."/>
        </authorList>
    </citation>
    <scope>NUCLEOTIDE SEQUENCE</scope>
    <source>
        <strain evidence="2">Stay&amp;Tobe</strain>
    </source>
</reference>
<keyword evidence="1" id="KW-0472">Membrane</keyword>
<protein>
    <recommendedName>
        <fullName evidence="4">Ionotropic glutamate receptor C-terminal domain-containing protein</fullName>
    </recommendedName>
</protein>
<feature type="transmembrane region" description="Helical" evidence="1">
    <location>
        <begin position="70"/>
        <end position="88"/>
    </location>
</feature>
<dbReference type="Proteomes" id="UP001233999">
    <property type="component" value="Unassembled WGS sequence"/>
</dbReference>
<evidence type="ECO:0000256" key="1">
    <source>
        <dbReference type="SAM" id="Phobius"/>
    </source>
</evidence>
<evidence type="ECO:0000313" key="3">
    <source>
        <dbReference type="Proteomes" id="UP001233999"/>
    </source>
</evidence>
<name>A0AAD8E875_DIPPU</name>
<keyword evidence="1" id="KW-0812">Transmembrane</keyword>
<evidence type="ECO:0000313" key="2">
    <source>
        <dbReference type="EMBL" id="KAJ9580349.1"/>
    </source>
</evidence>
<dbReference type="EMBL" id="JASPKZ010008345">
    <property type="protein sequence ID" value="KAJ9580349.1"/>
    <property type="molecule type" value="Genomic_DNA"/>
</dbReference>
<reference evidence="2" key="2">
    <citation type="submission" date="2023-05" db="EMBL/GenBank/DDBJ databases">
        <authorList>
            <person name="Fouks B."/>
        </authorList>
    </citation>
    <scope>NUCLEOTIDE SEQUENCE</scope>
    <source>
        <strain evidence="2">Stay&amp;Tobe</strain>
        <tissue evidence="2">Testes</tissue>
    </source>
</reference>
<accession>A0AAD8E875</accession>
<dbReference type="Gene3D" id="1.10.287.70">
    <property type="match status" value="1"/>
</dbReference>
<keyword evidence="3" id="KW-1185">Reference proteome</keyword>
<gene>
    <name evidence="2" type="ORF">L9F63_003984</name>
</gene>
<feature type="transmembrane region" description="Helical" evidence="1">
    <location>
        <begin position="38"/>
        <end position="58"/>
    </location>
</feature>